<dbReference type="Proteomes" id="UP000245021">
    <property type="component" value="Unassembled WGS sequence"/>
</dbReference>
<dbReference type="RefSeq" id="WP_109244961.1">
    <property type="nucleotide sequence ID" value="NZ_BFFO01000001.1"/>
</dbReference>
<keyword evidence="3" id="KW-1185">Reference proteome</keyword>
<dbReference type="Gene3D" id="2.60.40.1180">
    <property type="entry name" value="Golgi alpha-mannosidase II"/>
    <property type="match status" value="1"/>
</dbReference>
<dbReference type="AlphaFoldDB" id="A0A2R5HDT0"/>
<dbReference type="OrthoDB" id="9758822at2"/>
<organism evidence="2 3">
    <name type="scientific">Lactococcus termiticola</name>
    <dbReference type="NCBI Taxonomy" id="2169526"/>
    <lineage>
        <taxon>Bacteria</taxon>
        <taxon>Bacillati</taxon>
        <taxon>Bacillota</taxon>
        <taxon>Bacilli</taxon>
        <taxon>Lactobacillales</taxon>
        <taxon>Streptococcaceae</taxon>
        <taxon>Lactococcus</taxon>
    </lineage>
</organism>
<gene>
    <name evidence="2" type="primary">galA</name>
    <name evidence="2" type="ORF">NtB2_00068</name>
</gene>
<dbReference type="EMBL" id="BFFO01000001">
    <property type="protein sequence ID" value="GBG95966.1"/>
    <property type="molecule type" value="Genomic_DNA"/>
</dbReference>
<dbReference type="InterPro" id="IPR013780">
    <property type="entry name" value="Glyco_hydro_b"/>
</dbReference>
<dbReference type="InterPro" id="IPR031705">
    <property type="entry name" value="Glyco_hydro_36_C"/>
</dbReference>
<sequence length="136" mass="15510">MAIIVDEKNRLFNLETEHSIYQMKVGAFEHLLHLYYGTKIPPEDTGYLLTCPFETASSIWQFVAKDQSESLLNMVLTDVEGNSPYNYVKLQGLDPEAIYQIDGAESYRGSLLMRAGLRLPQSIGDYPAYQFHIKKV</sequence>
<reference evidence="2 3" key="1">
    <citation type="journal article" date="2018" name="Genome Announc.">
        <title>Draft Genome Sequence of Lactococcus sp. Strain NtB2 (JCM 32569), Isolated from the Gut of the Higher Termite Nasutitermes takasagoensis.</title>
        <authorList>
            <person name="Noda S."/>
            <person name="Aihara C."/>
            <person name="Yuki M."/>
            <person name="Ohkuma M."/>
        </authorList>
    </citation>
    <scope>NUCLEOTIDE SEQUENCE [LARGE SCALE GENOMIC DNA]</scope>
    <source>
        <strain evidence="2 3">NtB2</strain>
    </source>
</reference>
<evidence type="ECO:0000313" key="3">
    <source>
        <dbReference type="Proteomes" id="UP000245021"/>
    </source>
</evidence>
<comment type="caution">
    <text evidence="2">The sequence shown here is derived from an EMBL/GenBank/DDBJ whole genome shotgun (WGS) entry which is preliminary data.</text>
</comment>
<dbReference type="Pfam" id="PF16874">
    <property type="entry name" value="Glyco_hydro_36C"/>
    <property type="match status" value="1"/>
</dbReference>
<protein>
    <submittedName>
        <fullName evidence="2">Alpha-galactosidase</fullName>
    </submittedName>
</protein>
<proteinExistence type="predicted"/>
<evidence type="ECO:0000259" key="1">
    <source>
        <dbReference type="Pfam" id="PF16874"/>
    </source>
</evidence>
<accession>A0A2R5HDT0</accession>
<feature type="domain" description="Glycosyl hydrolase family 36 C-terminal" evidence="1">
    <location>
        <begin position="59"/>
        <end position="133"/>
    </location>
</feature>
<name>A0A2R5HDT0_9LACT</name>
<evidence type="ECO:0000313" key="2">
    <source>
        <dbReference type="EMBL" id="GBG95966.1"/>
    </source>
</evidence>